<feature type="compositionally biased region" description="Basic and acidic residues" evidence="1">
    <location>
        <begin position="352"/>
        <end position="361"/>
    </location>
</feature>
<protein>
    <submittedName>
        <fullName evidence="3">GTPase Era</fullName>
    </submittedName>
</protein>
<dbReference type="GO" id="GO:0005525">
    <property type="term" value="F:GTP binding"/>
    <property type="evidence" value="ECO:0007669"/>
    <property type="project" value="InterPro"/>
</dbReference>
<evidence type="ECO:0000313" key="3">
    <source>
        <dbReference type="EMBL" id="OXA55220.1"/>
    </source>
</evidence>
<feature type="domain" description="G" evidence="2">
    <location>
        <begin position="71"/>
        <end position="144"/>
    </location>
</feature>
<dbReference type="Pfam" id="PF01926">
    <property type="entry name" value="MMR_HSR1"/>
    <property type="match status" value="1"/>
</dbReference>
<dbReference type="InterPro" id="IPR006073">
    <property type="entry name" value="GTP-bd"/>
</dbReference>
<dbReference type="OrthoDB" id="6021162at2759"/>
<dbReference type="AlphaFoldDB" id="A0A226ECP5"/>
<dbReference type="Gene3D" id="3.40.50.300">
    <property type="entry name" value="P-loop containing nucleotide triphosphate hydrolases"/>
    <property type="match status" value="1"/>
</dbReference>
<evidence type="ECO:0000259" key="2">
    <source>
        <dbReference type="Pfam" id="PF01926"/>
    </source>
</evidence>
<dbReference type="Proteomes" id="UP000198287">
    <property type="component" value="Unassembled WGS sequence"/>
</dbReference>
<dbReference type="InterPro" id="IPR027417">
    <property type="entry name" value="P-loop_NTPase"/>
</dbReference>
<feature type="region of interest" description="Disordered" evidence="1">
    <location>
        <begin position="352"/>
        <end position="381"/>
    </location>
</feature>
<comment type="caution">
    <text evidence="3">The sequence shown here is derived from an EMBL/GenBank/DDBJ whole genome shotgun (WGS) entry which is preliminary data.</text>
</comment>
<accession>A0A226ECP5</accession>
<proteinExistence type="predicted"/>
<dbReference type="EMBL" id="LNIX01000004">
    <property type="protein sequence ID" value="OXA55220.1"/>
    <property type="molecule type" value="Genomic_DNA"/>
</dbReference>
<keyword evidence="4" id="KW-1185">Reference proteome</keyword>
<gene>
    <name evidence="3" type="ORF">Fcan01_09767</name>
</gene>
<dbReference type="SUPFAM" id="SSF52540">
    <property type="entry name" value="P-loop containing nucleoside triphosphate hydrolases"/>
    <property type="match status" value="1"/>
</dbReference>
<name>A0A226ECP5_FOLCA</name>
<sequence length="381" mass="43387">MINVRYFVLDTPSGSEGPSWLRCPPSNKCGSPSKTIINFNRDKPPKAPVRKRLFLQRPHPRHPNSTNNAYILVLGPPNCGKSTTINCLFNHREIASVSPVEGTNSIHEFSTNFHSQRNLKLIDTPGVGNPLNAVWDTKVIATLKKYMDTDRELSHCIPNVVLIVGRFDDERLTDANGPFVKSLQAINLLNSRLFDKFSCNVVILLTHFMQGDEAYRASSHFRRDEVMDLIKNYTQFPQMPYIIFGENSIVRKTGGRNMFIRHPEYGGKCFNLSEHDDSSAEDIYPSNLIDLIIKISAGSTQGALGPEYFRSIFQNRERLFLWGSCSLPLVSSERKRFQKAFYALQQSYKTEESKEKERETAFDNSNNSNNNNNNNEEILKI</sequence>
<organism evidence="3 4">
    <name type="scientific">Folsomia candida</name>
    <name type="common">Springtail</name>
    <dbReference type="NCBI Taxonomy" id="158441"/>
    <lineage>
        <taxon>Eukaryota</taxon>
        <taxon>Metazoa</taxon>
        <taxon>Ecdysozoa</taxon>
        <taxon>Arthropoda</taxon>
        <taxon>Hexapoda</taxon>
        <taxon>Collembola</taxon>
        <taxon>Entomobryomorpha</taxon>
        <taxon>Isotomoidea</taxon>
        <taxon>Isotomidae</taxon>
        <taxon>Proisotominae</taxon>
        <taxon>Folsomia</taxon>
    </lineage>
</organism>
<reference evidence="3 4" key="1">
    <citation type="submission" date="2015-12" db="EMBL/GenBank/DDBJ databases">
        <title>The genome of Folsomia candida.</title>
        <authorList>
            <person name="Faddeeva A."/>
            <person name="Derks M.F."/>
            <person name="Anvar Y."/>
            <person name="Smit S."/>
            <person name="Van Straalen N."/>
            <person name="Roelofs D."/>
        </authorList>
    </citation>
    <scope>NUCLEOTIDE SEQUENCE [LARGE SCALE GENOMIC DNA]</scope>
    <source>
        <strain evidence="3 4">VU population</strain>
        <tissue evidence="3">Whole body</tissue>
    </source>
</reference>
<evidence type="ECO:0000313" key="4">
    <source>
        <dbReference type="Proteomes" id="UP000198287"/>
    </source>
</evidence>
<evidence type="ECO:0000256" key="1">
    <source>
        <dbReference type="SAM" id="MobiDB-lite"/>
    </source>
</evidence>
<feature type="compositionally biased region" description="Low complexity" evidence="1">
    <location>
        <begin position="364"/>
        <end position="375"/>
    </location>
</feature>